<organism evidence="1 2">
    <name type="scientific">Paenibacillus urinalis</name>
    <dbReference type="NCBI Taxonomy" id="521520"/>
    <lineage>
        <taxon>Bacteria</taxon>
        <taxon>Bacillati</taxon>
        <taxon>Bacillota</taxon>
        <taxon>Bacilli</taxon>
        <taxon>Bacillales</taxon>
        <taxon>Paenibacillaceae</taxon>
        <taxon>Paenibacillus</taxon>
    </lineage>
</organism>
<dbReference type="InterPro" id="IPR050155">
    <property type="entry name" value="HAD-like_hydrolase_sf"/>
</dbReference>
<dbReference type="GO" id="GO:0005829">
    <property type="term" value="C:cytosol"/>
    <property type="evidence" value="ECO:0007669"/>
    <property type="project" value="TreeGrafter"/>
</dbReference>
<dbReference type="InterPro" id="IPR006439">
    <property type="entry name" value="HAD-SF_hydro_IA"/>
</dbReference>
<dbReference type="SUPFAM" id="SSF56784">
    <property type="entry name" value="HAD-like"/>
    <property type="match status" value="1"/>
</dbReference>
<dbReference type="FunFam" id="3.40.50.1000:FF:000022">
    <property type="entry name" value="Phosphoglycolate phosphatase"/>
    <property type="match status" value="1"/>
</dbReference>
<reference evidence="1" key="1">
    <citation type="submission" date="2023-02" db="EMBL/GenBank/DDBJ databases">
        <title>Pathogen: clinical or host-associated sample.</title>
        <authorList>
            <person name="Hergert J."/>
            <person name="Casey R."/>
            <person name="Wagner J."/>
            <person name="Young E.L."/>
            <person name="Oakeson K.F."/>
        </authorList>
    </citation>
    <scope>NUCLEOTIDE SEQUENCE</scope>
    <source>
        <strain evidence="1">2022CK-00830</strain>
    </source>
</reference>
<evidence type="ECO:0000313" key="2">
    <source>
        <dbReference type="Proteomes" id="UP001220962"/>
    </source>
</evidence>
<dbReference type="GO" id="GO:0004713">
    <property type="term" value="F:protein tyrosine kinase activity"/>
    <property type="evidence" value="ECO:0007669"/>
    <property type="project" value="TreeGrafter"/>
</dbReference>
<proteinExistence type="predicted"/>
<dbReference type="PANTHER" id="PTHR43434:SF20">
    <property type="entry name" value="5'-NUCLEOTIDASE"/>
    <property type="match status" value="1"/>
</dbReference>
<dbReference type="Pfam" id="PF13419">
    <property type="entry name" value="HAD_2"/>
    <property type="match status" value="1"/>
</dbReference>
<dbReference type="GO" id="GO:0016787">
    <property type="term" value="F:hydrolase activity"/>
    <property type="evidence" value="ECO:0007669"/>
    <property type="project" value="UniProtKB-KW"/>
</dbReference>
<dbReference type="InterPro" id="IPR036412">
    <property type="entry name" value="HAD-like_sf"/>
</dbReference>
<dbReference type="RefSeq" id="WP_047910402.1">
    <property type="nucleotide sequence ID" value="NZ_CP118101.1"/>
</dbReference>
<dbReference type="Gene3D" id="1.10.150.240">
    <property type="entry name" value="Putative phosphatase, domain 2"/>
    <property type="match status" value="1"/>
</dbReference>
<dbReference type="PANTHER" id="PTHR43434">
    <property type="entry name" value="PHOSPHOGLYCOLATE PHOSPHATASE"/>
    <property type="match status" value="1"/>
</dbReference>
<gene>
    <name evidence="1" type="ORF">PUW23_14955</name>
</gene>
<sequence length="229" mass="25995">MPYTNLLFDLDGTLTDPKLGITKSVQYALDKMNIAVASLEELNKFIGPPLRVSFKDFYQLDEAQIEAAVDYYREYFSVTGLFENAVFPGVREMLDRLSSDPQMRLFIATSKPEVYAKQILEHYELSSYFEYICGSELDGARSAKAEIIGYLMDNYNLDPVQTVMIGDRKHDIIGAHHQHIASIAVGFGYGCEEELTAEQPTHYVKSVEELSDFLSLNHQQLNPFIQSQL</sequence>
<dbReference type="InterPro" id="IPR023198">
    <property type="entry name" value="PGP-like_dom2"/>
</dbReference>
<protein>
    <submittedName>
        <fullName evidence="1">HAD family hydrolase</fullName>
    </submittedName>
</protein>
<dbReference type="InterPro" id="IPR023214">
    <property type="entry name" value="HAD_sf"/>
</dbReference>
<accession>A0AAX3MT80</accession>
<dbReference type="Proteomes" id="UP001220962">
    <property type="component" value="Chromosome"/>
</dbReference>
<keyword evidence="1" id="KW-0378">Hydrolase</keyword>
<dbReference type="InterPro" id="IPR041492">
    <property type="entry name" value="HAD_2"/>
</dbReference>
<dbReference type="CDD" id="cd04302">
    <property type="entry name" value="HAD_5NT"/>
    <property type="match status" value="1"/>
</dbReference>
<dbReference type="NCBIfam" id="TIGR01549">
    <property type="entry name" value="HAD-SF-IA-v1"/>
    <property type="match status" value="1"/>
</dbReference>
<dbReference type="AlphaFoldDB" id="A0AAX3MT80"/>
<dbReference type="Gene3D" id="3.40.50.1000">
    <property type="entry name" value="HAD superfamily/HAD-like"/>
    <property type="match status" value="1"/>
</dbReference>
<dbReference type="EMBL" id="CP118101">
    <property type="protein sequence ID" value="WDH80838.1"/>
    <property type="molecule type" value="Genomic_DNA"/>
</dbReference>
<name>A0AAX3MT80_9BACL</name>
<evidence type="ECO:0000313" key="1">
    <source>
        <dbReference type="EMBL" id="WDH80838.1"/>
    </source>
</evidence>